<feature type="domain" description="CBS" evidence="3">
    <location>
        <begin position="11"/>
        <end position="67"/>
    </location>
</feature>
<sequence length="142" mass="15264">MFIRSVREAIGDRPLASVQSGTTIREAAHVLEQFNVGALAVLAGEQLVGILSERDVIQRCIAHDADPATTRVDEAMTADPVTVGADAGLSDAIGKFAEGGYRHLPVMQGGHCIGILSVRDVPAEYRMMYERFQEMRARPAGA</sequence>
<dbReference type="Pfam" id="PF00571">
    <property type="entry name" value="CBS"/>
    <property type="match status" value="2"/>
</dbReference>
<organism evidence="4 5">
    <name type="scientific">Gemmobacter aquaticus</name>
    <dbReference type="NCBI Taxonomy" id="490185"/>
    <lineage>
        <taxon>Bacteria</taxon>
        <taxon>Pseudomonadati</taxon>
        <taxon>Pseudomonadota</taxon>
        <taxon>Alphaproteobacteria</taxon>
        <taxon>Rhodobacterales</taxon>
        <taxon>Paracoccaceae</taxon>
        <taxon>Gemmobacter</taxon>
    </lineage>
</organism>
<dbReference type="EMBL" id="BMLP01000002">
    <property type="protein sequence ID" value="GGO31297.1"/>
    <property type="molecule type" value="Genomic_DNA"/>
</dbReference>
<accession>A0A917YL20</accession>
<reference evidence="4 5" key="1">
    <citation type="journal article" date="2014" name="Int. J. Syst. Evol. Microbiol.">
        <title>Complete genome sequence of Corynebacterium casei LMG S-19264T (=DSM 44701T), isolated from a smear-ripened cheese.</title>
        <authorList>
            <consortium name="US DOE Joint Genome Institute (JGI-PGF)"/>
            <person name="Walter F."/>
            <person name="Albersmeier A."/>
            <person name="Kalinowski J."/>
            <person name="Ruckert C."/>
        </authorList>
    </citation>
    <scope>NUCLEOTIDE SEQUENCE [LARGE SCALE GENOMIC DNA]</scope>
    <source>
        <strain evidence="4 5">CGMCC 1.7029</strain>
    </source>
</reference>
<evidence type="ECO:0000256" key="2">
    <source>
        <dbReference type="PROSITE-ProRule" id="PRU00703"/>
    </source>
</evidence>
<gene>
    <name evidence="4" type="ORF">GCM10010991_17150</name>
</gene>
<evidence type="ECO:0000259" key="3">
    <source>
        <dbReference type="PROSITE" id="PS51371"/>
    </source>
</evidence>
<dbReference type="Gene3D" id="3.10.580.10">
    <property type="entry name" value="CBS-domain"/>
    <property type="match status" value="1"/>
</dbReference>
<comment type="caution">
    <text evidence="4">The sequence shown here is derived from an EMBL/GenBank/DDBJ whole genome shotgun (WGS) entry which is preliminary data.</text>
</comment>
<dbReference type="AlphaFoldDB" id="A0A917YL20"/>
<dbReference type="InterPro" id="IPR046342">
    <property type="entry name" value="CBS_dom_sf"/>
</dbReference>
<dbReference type="PANTHER" id="PTHR43080">
    <property type="entry name" value="CBS DOMAIN-CONTAINING PROTEIN CBSX3, MITOCHONDRIAL"/>
    <property type="match status" value="1"/>
</dbReference>
<proteinExistence type="predicted"/>
<feature type="domain" description="CBS" evidence="3">
    <location>
        <begin position="76"/>
        <end position="134"/>
    </location>
</feature>
<evidence type="ECO:0000313" key="5">
    <source>
        <dbReference type="Proteomes" id="UP000598196"/>
    </source>
</evidence>
<evidence type="ECO:0000256" key="1">
    <source>
        <dbReference type="ARBA" id="ARBA00023122"/>
    </source>
</evidence>
<dbReference type="RefSeq" id="WP_146286479.1">
    <property type="nucleotide sequence ID" value="NZ_BMLP01000002.1"/>
</dbReference>
<dbReference type="SUPFAM" id="SSF54631">
    <property type="entry name" value="CBS-domain pair"/>
    <property type="match status" value="1"/>
</dbReference>
<dbReference type="InterPro" id="IPR051257">
    <property type="entry name" value="Diverse_CBS-Domain"/>
</dbReference>
<keyword evidence="5" id="KW-1185">Reference proteome</keyword>
<dbReference type="InterPro" id="IPR000644">
    <property type="entry name" value="CBS_dom"/>
</dbReference>
<protein>
    <submittedName>
        <fullName evidence="4">Signal transduction protein</fullName>
    </submittedName>
</protein>
<evidence type="ECO:0000313" key="4">
    <source>
        <dbReference type="EMBL" id="GGO31297.1"/>
    </source>
</evidence>
<dbReference type="SMART" id="SM00116">
    <property type="entry name" value="CBS"/>
    <property type="match status" value="2"/>
</dbReference>
<keyword evidence="1 2" id="KW-0129">CBS domain</keyword>
<dbReference type="PANTHER" id="PTHR43080:SF2">
    <property type="entry name" value="CBS DOMAIN-CONTAINING PROTEIN"/>
    <property type="match status" value="1"/>
</dbReference>
<dbReference type="Proteomes" id="UP000598196">
    <property type="component" value="Unassembled WGS sequence"/>
</dbReference>
<name>A0A917YL20_9RHOB</name>
<dbReference type="OrthoDB" id="9807125at2"/>
<dbReference type="PROSITE" id="PS51371">
    <property type="entry name" value="CBS"/>
    <property type="match status" value="2"/>
</dbReference>